<protein>
    <submittedName>
        <fullName evidence="1">Uncharacterized protein</fullName>
    </submittedName>
</protein>
<reference evidence="1 2" key="1">
    <citation type="submission" date="2020-08" db="EMBL/GenBank/DDBJ databases">
        <title>Sequencing the genomes of 1000 actinobacteria strains.</title>
        <authorList>
            <person name="Klenk H.-P."/>
        </authorList>
    </citation>
    <scope>NUCLEOTIDE SEQUENCE [LARGE SCALE GENOMIC DNA]</scope>
    <source>
        <strain evidence="1 2">DSM 45886</strain>
    </source>
</reference>
<gene>
    <name evidence="1" type="ORF">FHR38_004176</name>
</gene>
<dbReference type="AlphaFoldDB" id="A0A7W7ST88"/>
<evidence type="ECO:0000313" key="1">
    <source>
        <dbReference type="EMBL" id="MBB4960443.1"/>
    </source>
</evidence>
<evidence type="ECO:0000313" key="2">
    <source>
        <dbReference type="Proteomes" id="UP000578819"/>
    </source>
</evidence>
<dbReference type="Proteomes" id="UP000578819">
    <property type="component" value="Unassembled WGS sequence"/>
</dbReference>
<dbReference type="EMBL" id="JACHJW010000001">
    <property type="protein sequence ID" value="MBB4960443.1"/>
    <property type="molecule type" value="Genomic_DNA"/>
</dbReference>
<keyword evidence="2" id="KW-1185">Reference proteome</keyword>
<accession>A0A7W7ST88</accession>
<sequence>MVTPAADGSLLLPVGHYVAGQGQEHWVRIGARTTRIRDDETANVWWLAHGLTDQATPWTAQAVREHAGLPADRFAEAMAELRAAGLLCEVDPADDVAAERFARRHRLHPLQPGLGAHPQLPGWYAIGLPDLPAAVVVPPFAFEVWQWAPALDSLWHACEAVAVLEDEAADPDDPAAADDAEPLSVLTDLLYCLHPLLAGHAAYLDERIGDPV</sequence>
<name>A0A7W7ST88_9ACTN</name>
<comment type="caution">
    <text evidence="1">The sequence shown here is derived from an EMBL/GenBank/DDBJ whole genome shotgun (WGS) entry which is preliminary data.</text>
</comment>
<dbReference type="RefSeq" id="WP_184536219.1">
    <property type="nucleotide sequence ID" value="NZ_JACHJW010000001.1"/>
</dbReference>
<organism evidence="1 2">
    <name type="scientific">Micromonospora polyrhachis</name>
    <dbReference type="NCBI Taxonomy" id="1282883"/>
    <lineage>
        <taxon>Bacteria</taxon>
        <taxon>Bacillati</taxon>
        <taxon>Actinomycetota</taxon>
        <taxon>Actinomycetes</taxon>
        <taxon>Micromonosporales</taxon>
        <taxon>Micromonosporaceae</taxon>
        <taxon>Micromonospora</taxon>
    </lineage>
</organism>
<proteinExistence type="predicted"/>